<name>A0AAW0XJ06_CHEQU</name>
<comment type="caution">
    <text evidence="3">The sequence shown here is derived from an EMBL/GenBank/DDBJ whole genome shotgun (WGS) entry which is preliminary data.</text>
</comment>
<sequence>MTRNKSKVDKNKGEEEKKSSNKEKKSEGCDKTQVRQWEAARRHRFNTILEKLRLALPDCGPRAKAEIIQTAIDYIQDCKALKESVLAGNESQELKKEVKRLMKQVTALKQRNALLVKLLQETGLRFEADDGNVEIIYTIPEWRQQWGHGIIIISWRRTWKQ</sequence>
<accession>A0AAW0XJ06</accession>
<evidence type="ECO:0000313" key="3">
    <source>
        <dbReference type="EMBL" id="KAK8738014.1"/>
    </source>
</evidence>
<organism evidence="3 4">
    <name type="scientific">Cherax quadricarinatus</name>
    <name type="common">Australian red claw crayfish</name>
    <dbReference type="NCBI Taxonomy" id="27406"/>
    <lineage>
        <taxon>Eukaryota</taxon>
        <taxon>Metazoa</taxon>
        <taxon>Ecdysozoa</taxon>
        <taxon>Arthropoda</taxon>
        <taxon>Crustacea</taxon>
        <taxon>Multicrustacea</taxon>
        <taxon>Malacostraca</taxon>
        <taxon>Eumalacostraca</taxon>
        <taxon>Eucarida</taxon>
        <taxon>Decapoda</taxon>
        <taxon>Pleocyemata</taxon>
        <taxon>Astacidea</taxon>
        <taxon>Parastacoidea</taxon>
        <taxon>Parastacidae</taxon>
        <taxon>Cherax</taxon>
    </lineage>
</organism>
<dbReference type="EMBL" id="JARKIK010000041">
    <property type="protein sequence ID" value="KAK8738014.1"/>
    <property type="molecule type" value="Genomic_DNA"/>
</dbReference>
<evidence type="ECO:0000259" key="2">
    <source>
        <dbReference type="PROSITE" id="PS50888"/>
    </source>
</evidence>
<dbReference type="GO" id="GO:0046983">
    <property type="term" value="F:protein dimerization activity"/>
    <property type="evidence" value="ECO:0007669"/>
    <property type="project" value="InterPro"/>
</dbReference>
<reference evidence="3 4" key="1">
    <citation type="journal article" date="2024" name="BMC Genomics">
        <title>Genome assembly of redclaw crayfish (Cherax quadricarinatus) provides insights into its immune adaptation and hypoxia tolerance.</title>
        <authorList>
            <person name="Liu Z."/>
            <person name="Zheng J."/>
            <person name="Li H."/>
            <person name="Fang K."/>
            <person name="Wang S."/>
            <person name="He J."/>
            <person name="Zhou D."/>
            <person name="Weng S."/>
            <person name="Chi M."/>
            <person name="Gu Z."/>
            <person name="He J."/>
            <person name="Li F."/>
            <person name="Wang M."/>
        </authorList>
    </citation>
    <scope>NUCLEOTIDE SEQUENCE [LARGE SCALE GENOMIC DNA]</scope>
    <source>
        <strain evidence="3">ZL_2023a</strain>
    </source>
</reference>
<dbReference type="Proteomes" id="UP001445076">
    <property type="component" value="Unassembled WGS sequence"/>
</dbReference>
<feature type="domain" description="BHLH" evidence="2">
    <location>
        <begin position="29"/>
        <end position="78"/>
    </location>
</feature>
<dbReference type="SUPFAM" id="SSF47459">
    <property type="entry name" value="HLH, helix-loop-helix DNA-binding domain"/>
    <property type="match status" value="1"/>
</dbReference>
<dbReference type="InterPro" id="IPR011598">
    <property type="entry name" value="bHLH_dom"/>
</dbReference>
<evidence type="ECO:0000313" key="4">
    <source>
        <dbReference type="Proteomes" id="UP001445076"/>
    </source>
</evidence>
<evidence type="ECO:0000256" key="1">
    <source>
        <dbReference type="SAM" id="MobiDB-lite"/>
    </source>
</evidence>
<dbReference type="PROSITE" id="PS50888">
    <property type="entry name" value="BHLH"/>
    <property type="match status" value="1"/>
</dbReference>
<dbReference type="Gene3D" id="4.10.280.10">
    <property type="entry name" value="Helix-loop-helix DNA-binding domain"/>
    <property type="match status" value="1"/>
</dbReference>
<feature type="region of interest" description="Disordered" evidence="1">
    <location>
        <begin position="1"/>
        <end position="34"/>
    </location>
</feature>
<feature type="compositionally biased region" description="Basic and acidic residues" evidence="1">
    <location>
        <begin position="1"/>
        <end position="33"/>
    </location>
</feature>
<proteinExistence type="predicted"/>
<dbReference type="AlphaFoldDB" id="A0AAW0XJ06"/>
<keyword evidence="4" id="KW-1185">Reference proteome</keyword>
<gene>
    <name evidence="3" type="ORF">OTU49_004349</name>
</gene>
<dbReference type="Pfam" id="PF00010">
    <property type="entry name" value="HLH"/>
    <property type="match status" value="1"/>
</dbReference>
<dbReference type="InterPro" id="IPR036638">
    <property type="entry name" value="HLH_DNA-bd_sf"/>
</dbReference>
<protein>
    <recommendedName>
        <fullName evidence="2">BHLH domain-containing protein</fullName>
    </recommendedName>
</protein>